<sequence length="431" mass="50683">MANFQSVVTMEKPLQHLGLTDWHSRVQQLRNVADTRRDEAFNVRQTSRILRNETRIQTTWDTYYNNSKLSDRIHEVDRWRETIQTCYDRIVKEIADLREEKSITERELEALITPLNVVSECLTMRDCRLGSELTYDDGDTELKNELAVVENNQRMLRDQCQAAWEKLNRLEEVKFKLNLDLTDKREAEDIDMAQLELDKNCSNITFKTDPTRVPKNSSTHPGWLEYTKYLKALAEKELEDAYSMRESLFVSREQARNTLHAQQERTEHTLRKRIFETQRARNELEWQQLKMREEMEKCLAEILTLEKAWREKIDALKLAETRLENRAQRSGMELCCDDPYSGLCDEVARLKETIQMITDKITEAKTTYSALEDHTAKIDRDLENKQHSLMTDIRGIDLRSRLKGGEFSGGPITQTERNIQLSKMETEIPKN</sequence>
<gene>
    <name evidence="4" type="primary">CSON000226</name>
</gene>
<dbReference type="Pfam" id="PF03148">
    <property type="entry name" value="Tektin"/>
    <property type="match status" value="1"/>
</dbReference>
<dbReference type="VEuPathDB" id="VectorBase:CSON000226"/>
<protein>
    <recommendedName>
        <fullName evidence="3">Tektin</fullName>
    </recommendedName>
</protein>
<dbReference type="InterPro" id="IPR000435">
    <property type="entry name" value="Tektins"/>
</dbReference>
<keyword evidence="2" id="KW-0963">Cytoplasm</keyword>
<keyword evidence="3" id="KW-0282">Flagellum</keyword>
<evidence type="ECO:0000256" key="3">
    <source>
        <dbReference type="RuleBase" id="RU367040"/>
    </source>
</evidence>
<dbReference type="InterPro" id="IPR048256">
    <property type="entry name" value="Tektin-like"/>
</dbReference>
<reference evidence="4" key="1">
    <citation type="submission" date="2018-07" db="EMBL/GenBank/DDBJ databases">
        <authorList>
            <person name="Quirk P.G."/>
            <person name="Krulwich T.A."/>
        </authorList>
    </citation>
    <scope>NUCLEOTIDE SEQUENCE</scope>
</reference>
<proteinExistence type="inferred from homology"/>
<dbReference type="GO" id="GO:0060271">
    <property type="term" value="P:cilium assembly"/>
    <property type="evidence" value="ECO:0007669"/>
    <property type="project" value="UniProtKB-UniRule"/>
</dbReference>
<dbReference type="GO" id="GO:0005930">
    <property type="term" value="C:axoneme"/>
    <property type="evidence" value="ECO:0007669"/>
    <property type="project" value="UniProtKB-SubCell"/>
</dbReference>
<evidence type="ECO:0000313" key="4">
    <source>
        <dbReference type="EMBL" id="SSX20011.1"/>
    </source>
</evidence>
<comment type="similarity">
    <text evidence="1 3">Belongs to the tektin family.</text>
</comment>
<dbReference type="EMBL" id="UFQT01000102">
    <property type="protein sequence ID" value="SSX20011.1"/>
    <property type="molecule type" value="Genomic_DNA"/>
</dbReference>
<keyword evidence="3" id="KW-0969">Cilium</keyword>
<dbReference type="GO" id="GO:0005634">
    <property type="term" value="C:nucleus"/>
    <property type="evidence" value="ECO:0007669"/>
    <property type="project" value="TreeGrafter"/>
</dbReference>
<organism evidence="4">
    <name type="scientific">Culicoides sonorensis</name>
    <name type="common">Biting midge</name>
    <dbReference type="NCBI Taxonomy" id="179676"/>
    <lineage>
        <taxon>Eukaryota</taxon>
        <taxon>Metazoa</taxon>
        <taxon>Ecdysozoa</taxon>
        <taxon>Arthropoda</taxon>
        <taxon>Hexapoda</taxon>
        <taxon>Insecta</taxon>
        <taxon>Pterygota</taxon>
        <taxon>Neoptera</taxon>
        <taxon>Endopterygota</taxon>
        <taxon>Diptera</taxon>
        <taxon>Nematocera</taxon>
        <taxon>Chironomoidea</taxon>
        <taxon>Ceratopogonidae</taxon>
        <taxon>Ceratopogoninae</taxon>
        <taxon>Culicoides</taxon>
        <taxon>Monoculicoides</taxon>
    </lineage>
</organism>
<dbReference type="OMA" id="FDHRGKM"/>
<comment type="subcellular location">
    <subcellularLocation>
        <location evidence="3">Cytoplasm</location>
        <location evidence="3">Cytoskeleton</location>
        <location evidence="3">Cilium axoneme</location>
    </subcellularLocation>
</comment>
<dbReference type="GO" id="GO:0015630">
    <property type="term" value="C:microtubule cytoskeleton"/>
    <property type="evidence" value="ECO:0007669"/>
    <property type="project" value="UniProtKB-UniRule"/>
</dbReference>
<dbReference type="GO" id="GO:0060294">
    <property type="term" value="P:cilium movement involved in cell motility"/>
    <property type="evidence" value="ECO:0007669"/>
    <property type="project" value="UniProtKB-UniRule"/>
</dbReference>
<accession>A0A336LSN8</accession>
<dbReference type="PRINTS" id="PR00511">
    <property type="entry name" value="TEKTIN"/>
</dbReference>
<name>A0A336LSN8_CULSO</name>
<dbReference type="PANTHER" id="PTHR19960:SF7">
    <property type="entry name" value="TEKTIN"/>
    <property type="match status" value="1"/>
</dbReference>
<dbReference type="PANTHER" id="PTHR19960">
    <property type="entry name" value="TEKTIN"/>
    <property type="match status" value="1"/>
</dbReference>
<evidence type="ECO:0000256" key="1">
    <source>
        <dbReference type="ARBA" id="ARBA00007209"/>
    </source>
</evidence>
<dbReference type="AlphaFoldDB" id="A0A336LSN8"/>
<evidence type="ECO:0000256" key="2">
    <source>
        <dbReference type="ARBA" id="ARBA00022490"/>
    </source>
</evidence>
<keyword evidence="3" id="KW-0966">Cell projection</keyword>